<dbReference type="InterPro" id="IPR013321">
    <property type="entry name" value="Arc_rbn_hlx_hlx"/>
</dbReference>
<dbReference type="Gene3D" id="1.10.1220.10">
    <property type="entry name" value="Met repressor-like"/>
    <property type="match status" value="1"/>
</dbReference>
<dbReference type="GO" id="GO:0006355">
    <property type="term" value="P:regulation of DNA-templated transcription"/>
    <property type="evidence" value="ECO:0007669"/>
    <property type="project" value="InterPro"/>
</dbReference>
<evidence type="ECO:0000313" key="1">
    <source>
        <dbReference type="EMBL" id="CRY96915.1"/>
    </source>
</evidence>
<proteinExistence type="predicted"/>
<organism evidence="1">
    <name type="scientific">uncultured prokaryote</name>
    <dbReference type="NCBI Taxonomy" id="198431"/>
    <lineage>
        <taxon>unclassified sequences</taxon>
        <taxon>environmental samples</taxon>
    </lineage>
</organism>
<reference evidence="1" key="2">
    <citation type="submission" date="2015-07" db="EMBL/GenBank/DDBJ databases">
        <title>Plasmids, circular viruses and viroids from rat gut.</title>
        <authorList>
            <person name="Jorgensen T.J."/>
            <person name="Hansen M.A."/>
            <person name="Xu Z."/>
            <person name="Tabak M.A."/>
            <person name="Sorensen S.J."/>
            <person name="Hansen L.H."/>
        </authorList>
    </citation>
    <scope>NUCLEOTIDE SEQUENCE</scope>
    <source>
        <plasmid evidence="1">pRGFK1327</plasmid>
    </source>
</reference>
<dbReference type="EMBL" id="LN853893">
    <property type="protein sequence ID" value="CRY96915.1"/>
    <property type="molecule type" value="Genomic_DNA"/>
</dbReference>
<protein>
    <submittedName>
        <fullName evidence="1">Uncharacterized protein</fullName>
    </submittedName>
</protein>
<dbReference type="AlphaFoldDB" id="A0A0H5Q680"/>
<accession>A0A0H5Q680</accession>
<sequence length="133" mass="14518">MENKKRSGITDAVDFRMQEILRQADSQAPKHIPGTTQLTVRIDNDLKAELDVVASFLGATRNALINEFLTIAVEEARLRIADNPYISDMTVNGKTISQATVAALKGENDSTADLVHDLVIGKVTVEQVLDGQK</sequence>
<reference evidence="1" key="1">
    <citation type="submission" date="2015-06" db="EMBL/GenBank/DDBJ databases">
        <authorList>
            <person name="Joergensen T."/>
        </authorList>
    </citation>
    <scope>NUCLEOTIDE SEQUENCE</scope>
    <source>
        <plasmid evidence="1">pRGFK1327</plasmid>
    </source>
</reference>
<name>A0A0H5Q680_9ZZZZ</name>
<keyword evidence="1" id="KW-0614">Plasmid</keyword>
<geneLocation type="plasmid" evidence="1">
    <name>pRGFK1327</name>
</geneLocation>